<dbReference type="InterPro" id="IPR037873">
    <property type="entry name" value="BamE-like"/>
</dbReference>
<sequence length="247" mass="26611">MMWRRMISGLLALMWLSGCAGGGLSSGDTLSVGQREADLVARLGQPQEIKPAPGGGRTFIYTTTNLDQMATMGGGAWAKPDQVYYDINAQGIITGVNRYPYGKHSFIFPTKEKPVQTAQAQAAGQQGAVVSASPPPASLPPATPAASPVTAGKQAPPPPAAADSMQAEASRLEPNMSREEVRRILGNPWRTEGFRAGGQAVVVWFYQLEGRQGRVNLTPLVFEGGRLSGWGENYYRLRLREITRQQP</sequence>
<evidence type="ECO:0000256" key="2">
    <source>
        <dbReference type="SAM" id="MobiDB-lite"/>
    </source>
</evidence>
<dbReference type="EMBL" id="DTGR01000027">
    <property type="protein sequence ID" value="HHS28412.1"/>
    <property type="molecule type" value="Genomic_DNA"/>
</dbReference>
<dbReference type="PROSITE" id="PS51257">
    <property type="entry name" value="PROKAR_LIPOPROTEIN"/>
    <property type="match status" value="1"/>
</dbReference>
<reference evidence="4" key="1">
    <citation type="journal article" date="2020" name="mSystems">
        <title>Genome- and Community-Level Interaction Insights into Carbon Utilization and Element Cycling Functions of Hydrothermarchaeota in Hydrothermal Sediment.</title>
        <authorList>
            <person name="Zhou Z."/>
            <person name="Liu Y."/>
            <person name="Xu W."/>
            <person name="Pan J."/>
            <person name="Luo Z.H."/>
            <person name="Li M."/>
        </authorList>
    </citation>
    <scope>NUCLEOTIDE SEQUENCE [LARGE SCALE GENOMIC DNA]</scope>
    <source>
        <strain evidence="4">SpSt-767</strain>
    </source>
</reference>
<proteinExistence type="predicted"/>
<feature type="signal peptide" evidence="3">
    <location>
        <begin position="1"/>
        <end position="20"/>
    </location>
</feature>
<dbReference type="AlphaFoldDB" id="A0A7V6A191"/>
<gene>
    <name evidence="4" type="ORF">ENV52_01760</name>
</gene>
<dbReference type="Gene3D" id="3.30.1450.10">
    <property type="match status" value="1"/>
</dbReference>
<feature type="region of interest" description="Disordered" evidence="2">
    <location>
        <begin position="117"/>
        <end position="179"/>
    </location>
</feature>
<name>A0A7V6A191_9BACT</name>
<evidence type="ECO:0000313" key="4">
    <source>
        <dbReference type="EMBL" id="HHS28412.1"/>
    </source>
</evidence>
<comment type="caution">
    <text evidence="4">The sequence shown here is derived from an EMBL/GenBank/DDBJ whole genome shotgun (WGS) entry which is preliminary data.</text>
</comment>
<accession>A0A7V6A191</accession>
<evidence type="ECO:0000256" key="1">
    <source>
        <dbReference type="ARBA" id="ARBA00022729"/>
    </source>
</evidence>
<organism evidence="4">
    <name type="scientific">Desulfobacca acetoxidans</name>
    <dbReference type="NCBI Taxonomy" id="60893"/>
    <lineage>
        <taxon>Bacteria</taxon>
        <taxon>Pseudomonadati</taxon>
        <taxon>Thermodesulfobacteriota</taxon>
        <taxon>Desulfobaccia</taxon>
        <taxon>Desulfobaccales</taxon>
        <taxon>Desulfobaccaceae</taxon>
        <taxon>Desulfobacca</taxon>
    </lineage>
</organism>
<feature type="compositionally biased region" description="Low complexity" evidence="2">
    <location>
        <begin position="118"/>
        <end position="132"/>
    </location>
</feature>
<keyword evidence="1 3" id="KW-0732">Signal</keyword>
<evidence type="ECO:0000256" key="3">
    <source>
        <dbReference type="SAM" id="SignalP"/>
    </source>
</evidence>
<protein>
    <submittedName>
        <fullName evidence="4">DUF3192 domain-containing protein</fullName>
    </submittedName>
</protein>
<feature type="compositionally biased region" description="Pro residues" evidence="2">
    <location>
        <begin position="133"/>
        <end position="143"/>
    </location>
</feature>
<feature type="chain" id="PRO_5031347038" evidence="3">
    <location>
        <begin position="21"/>
        <end position="247"/>
    </location>
</feature>